<gene>
    <name evidence="1" type="ORF">S12H4_57026</name>
</gene>
<proteinExistence type="predicted"/>
<name>X1VTH9_9ZZZZ</name>
<accession>X1VTH9</accession>
<feature type="non-terminal residue" evidence="1">
    <location>
        <position position="123"/>
    </location>
</feature>
<reference evidence="1" key="1">
    <citation type="journal article" date="2014" name="Front. Microbiol.">
        <title>High frequency of phylogenetically diverse reductive dehalogenase-homologous genes in deep subseafloor sedimentary metagenomes.</title>
        <authorList>
            <person name="Kawai M."/>
            <person name="Futagami T."/>
            <person name="Toyoda A."/>
            <person name="Takaki Y."/>
            <person name="Nishi S."/>
            <person name="Hori S."/>
            <person name="Arai W."/>
            <person name="Tsubouchi T."/>
            <person name="Morono Y."/>
            <person name="Uchiyama I."/>
            <person name="Ito T."/>
            <person name="Fujiyama A."/>
            <person name="Inagaki F."/>
            <person name="Takami H."/>
        </authorList>
    </citation>
    <scope>NUCLEOTIDE SEQUENCE</scope>
    <source>
        <strain evidence="1">Expedition CK06-06</strain>
    </source>
</reference>
<comment type="caution">
    <text evidence="1">The sequence shown here is derived from an EMBL/GenBank/DDBJ whole genome shotgun (WGS) entry which is preliminary data.</text>
</comment>
<dbReference type="AlphaFoldDB" id="X1VTH9"/>
<organism evidence="1">
    <name type="scientific">marine sediment metagenome</name>
    <dbReference type="NCBI Taxonomy" id="412755"/>
    <lineage>
        <taxon>unclassified sequences</taxon>
        <taxon>metagenomes</taxon>
        <taxon>ecological metagenomes</taxon>
    </lineage>
</organism>
<dbReference type="EMBL" id="BARW01036807">
    <property type="protein sequence ID" value="GAJ20721.1"/>
    <property type="molecule type" value="Genomic_DNA"/>
</dbReference>
<protein>
    <submittedName>
        <fullName evidence="1">Uncharacterized protein</fullName>
    </submittedName>
</protein>
<sequence>MSKPKTPLLSFRARGTIADSVTFQKRGQLTIARKKPIPKDPKSPAQLARRQVYRDAVAAWHALSPEEKEAWRGVCPGLTAYQCFMRSELKYVPPTPPPEEYTEEQTETQYDFPIYAGDITRIA</sequence>
<evidence type="ECO:0000313" key="1">
    <source>
        <dbReference type="EMBL" id="GAJ20721.1"/>
    </source>
</evidence>